<evidence type="ECO:0008006" key="7">
    <source>
        <dbReference type="Google" id="ProtNLM"/>
    </source>
</evidence>
<evidence type="ECO:0000313" key="5">
    <source>
        <dbReference type="EMBL" id="KAK7454513.1"/>
    </source>
</evidence>
<name>A0ABR1JCC4_9AGAR</name>
<evidence type="ECO:0000256" key="4">
    <source>
        <dbReference type="ARBA" id="ARBA00038314"/>
    </source>
</evidence>
<dbReference type="EMBL" id="JBANRG010000024">
    <property type="protein sequence ID" value="KAK7454513.1"/>
    <property type="molecule type" value="Genomic_DNA"/>
</dbReference>
<proteinExistence type="inferred from homology"/>
<evidence type="ECO:0000256" key="2">
    <source>
        <dbReference type="ARBA" id="ARBA00022679"/>
    </source>
</evidence>
<comment type="caution">
    <text evidence="5">The sequence shown here is derived from an EMBL/GenBank/DDBJ whole genome shotgun (WGS) entry which is preliminary data.</text>
</comment>
<organism evidence="5 6">
    <name type="scientific">Marasmiellus scandens</name>
    <dbReference type="NCBI Taxonomy" id="2682957"/>
    <lineage>
        <taxon>Eukaryota</taxon>
        <taxon>Fungi</taxon>
        <taxon>Dikarya</taxon>
        <taxon>Basidiomycota</taxon>
        <taxon>Agaricomycotina</taxon>
        <taxon>Agaricomycetes</taxon>
        <taxon>Agaricomycetidae</taxon>
        <taxon>Agaricales</taxon>
        <taxon>Marasmiineae</taxon>
        <taxon>Omphalotaceae</taxon>
        <taxon>Marasmiellus</taxon>
    </lineage>
</organism>
<protein>
    <recommendedName>
        <fullName evidence="7">Methyltransferase ausD</fullName>
    </recommendedName>
</protein>
<accession>A0ABR1JCC4</accession>
<evidence type="ECO:0000256" key="3">
    <source>
        <dbReference type="ARBA" id="ARBA00022691"/>
    </source>
</evidence>
<dbReference type="SUPFAM" id="SSF53335">
    <property type="entry name" value="S-adenosyl-L-methionine-dependent methyltransferases"/>
    <property type="match status" value="1"/>
</dbReference>
<dbReference type="PANTHER" id="PTHR35897">
    <property type="entry name" value="METHYLTRANSFERASE AUSD"/>
    <property type="match status" value="1"/>
</dbReference>
<keyword evidence="3" id="KW-0949">S-adenosyl-L-methionine</keyword>
<comment type="pathway">
    <text evidence="1">Secondary metabolite biosynthesis.</text>
</comment>
<evidence type="ECO:0000313" key="6">
    <source>
        <dbReference type="Proteomes" id="UP001498398"/>
    </source>
</evidence>
<keyword evidence="2" id="KW-0808">Transferase</keyword>
<gene>
    <name evidence="5" type="ORF">VKT23_011267</name>
</gene>
<keyword evidence="6" id="KW-1185">Reference proteome</keyword>
<sequence>MDADNSFALDFTVLDDDEIGLLKSQTGIKDMEELKKHVEDVVKRAHKVFRYECLTRLVFLKSKYPRLPAYKHVLELGKSRKDALFLDIGCCFGHDTRKAILDGYPLENMIASDLYPEFWDLGHELFRSTPETFPVPFIPGDIFNDAFIPDKKPVMELPTSERPFLQSLASTKSLSSLQGHISVIHVSALFHLFKEEPQLRVAQKLASLLSPVPGSIIFGLHRGLPEPGEITNVGKAKDTIFGHSPESWRKLWTGEGDEAVFPPGMVEVESSITQIPGTAVYMLAWSVKRI</sequence>
<dbReference type="Gene3D" id="3.40.50.150">
    <property type="entry name" value="Vaccinia Virus protein VP39"/>
    <property type="match status" value="1"/>
</dbReference>
<evidence type="ECO:0000256" key="1">
    <source>
        <dbReference type="ARBA" id="ARBA00005179"/>
    </source>
</evidence>
<comment type="similarity">
    <text evidence="4">Belongs to the class I-like SAM-binding methyltransferase superfamily.</text>
</comment>
<dbReference type="PANTHER" id="PTHR35897:SF1">
    <property type="entry name" value="METHYLTRANSFERASE AUSD"/>
    <property type="match status" value="1"/>
</dbReference>
<dbReference type="InterPro" id="IPR051654">
    <property type="entry name" value="Meroterpenoid_MTases"/>
</dbReference>
<dbReference type="Proteomes" id="UP001498398">
    <property type="component" value="Unassembled WGS sequence"/>
</dbReference>
<dbReference type="InterPro" id="IPR029063">
    <property type="entry name" value="SAM-dependent_MTases_sf"/>
</dbReference>
<reference evidence="5 6" key="1">
    <citation type="submission" date="2024-01" db="EMBL/GenBank/DDBJ databases">
        <title>A draft genome for the cacao thread blight pathogen Marasmiellus scandens.</title>
        <authorList>
            <person name="Baruah I.K."/>
            <person name="Leung J."/>
            <person name="Bukari Y."/>
            <person name="Amoako-Attah I."/>
            <person name="Meinhardt L.W."/>
            <person name="Bailey B.A."/>
            <person name="Cohen S.P."/>
        </authorList>
    </citation>
    <scope>NUCLEOTIDE SEQUENCE [LARGE SCALE GENOMIC DNA]</scope>
    <source>
        <strain evidence="5 6">GH-19</strain>
    </source>
</reference>